<feature type="compositionally biased region" description="Polar residues" evidence="1">
    <location>
        <begin position="813"/>
        <end position="831"/>
    </location>
</feature>
<feature type="region of interest" description="Disordered" evidence="1">
    <location>
        <begin position="730"/>
        <end position="996"/>
    </location>
</feature>
<feature type="region of interest" description="Disordered" evidence="1">
    <location>
        <begin position="1021"/>
        <end position="1042"/>
    </location>
</feature>
<name>A0A9Q9EKP2_9PEZI</name>
<feature type="compositionally biased region" description="Acidic residues" evidence="1">
    <location>
        <begin position="254"/>
        <end position="269"/>
    </location>
</feature>
<protein>
    <submittedName>
        <fullName evidence="2">Uncharacterized protein</fullName>
    </submittedName>
</protein>
<reference evidence="2" key="1">
    <citation type="submission" date="2022-06" db="EMBL/GenBank/DDBJ databases">
        <title>Complete genome sequences of two strains of the flax pathogen Septoria linicola.</title>
        <authorList>
            <person name="Lapalu N."/>
            <person name="Simon A."/>
            <person name="Demenou B."/>
            <person name="Paumier D."/>
            <person name="Guillot M.-P."/>
            <person name="Gout L."/>
            <person name="Valade R."/>
        </authorList>
    </citation>
    <scope>NUCLEOTIDE SEQUENCE</scope>
    <source>
        <strain evidence="2">SE15195</strain>
    </source>
</reference>
<feature type="compositionally biased region" description="Basic and acidic residues" evidence="1">
    <location>
        <begin position="866"/>
        <end position="882"/>
    </location>
</feature>
<dbReference type="Proteomes" id="UP001056384">
    <property type="component" value="Chromosome 4"/>
</dbReference>
<evidence type="ECO:0000313" key="2">
    <source>
        <dbReference type="EMBL" id="USW52593.1"/>
    </source>
</evidence>
<evidence type="ECO:0000313" key="3">
    <source>
        <dbReference type="Proteomes" id="UP001056384"/>
    </source>
</evidence>
<feature type="compositionally biased region" description="Basic and acidic residues" evidence="1">
    <location>
        <begin position="754"/>
        <end position="767"/>
    </location>
</feature>
<dbReference type="OrthoDB" id="4207369at2759"/>
<feature type="compositionally biased region" description="Acidic residues" evidence="1">
    <location>
        <begin position="910"/>
        <end position="924"/>
    </location>
</feature>
<evidence type="ECO:0000256" key="1">
    <source>
        <dbReference type="SAM" id="MobiDB-lite"/>
    </source>
</evidence>
<dbReference type="EMBL" id="CP099421">
    <property type="protein sequence ID" value="USW52593.1"/>
    <property type="molecule type" value="Genomic_DNA"/>
</dbReference>
<feature type="compositionally biased region" description="Polar residues" evidence="1">
    <location>
        <begin position="307"/>
        <end position="317"/>
    </location>
</feature>
<organism evidence="2 3">
    <name type="scientific">Septoria linicola</name>
    <dbReference type="NCBI Taxonomy" id="215465"/>
    <lineage>
        <taxon>Eukaryota</taxon>
        <taxon>Fungi</taxon>
        <taxon>Dikarya</taxon>
        <taxon>Ascomycota</taxon>
        <taxon>Pezizomycotina</taxon>
        <taxon>Dothideomycetes</taxon>
        <taxon>Dothideomycetidae</taxon>
        <taxon>Mycosphaerellales</taxon>
        <taxon>Mycosphaerellaceae</taxon>
        <taxon>Septoria</taxon>
    </lineage>
</organism>
<feature type="compositionally biased region" description="Basic residues" evidence="1">
    <location>
        <begin position="883"/>
        <end position="895"/>
    </location>
</feature>
<proteinExistence type="predicted"/>
<gene>
    <name evidence="2" type="ORF">Slin15195_G059120</name>
</gene>
<feature type="compositionally biased region" description="Low complexity" evidence="1">
    <location>
        <begin position="465"/>
        <end position="477"/>
    </location>
</feature>
<sequence>MDSSTTNTTPTNDDGDDSAGATAQLEWGMEDAAGLAPSNVQIAKVQRAWERKPASPFSRRRFKVGKIMKRTGVGSVSAIAPAGMFNVHIREPHAAVTATTNGGTPVKAVKKMRVGSDAMDRAISIVRNWDGRGSPENRRIVTRSSLGQEGLVALAEGEDDQEAGLDDLDVTGLLAEPEHHIEPEEDPKGTTIEIFDETGTRVQDCMEGAVDDDDDWADEVESMSEVEAMPPATVDSAESMLYPPFIPTDRPTPDEDFDDNATEVDDPEEAAAGWQRLRDELHEERRKEAKSLGIPFDEYLRRYSPKSLPSTLDSRNAQGGRPPGIHNYSAPATATERLSQAITSNTSALPMGFVSPVATRRRSINQVKAQNSSRRRTLPKDFAARYTAARASGTLTAQHESEEQYDSSDDERVTLTPEQVYIMRQRKTTFGLPDESIEMPELSEVAESGAAADSAVDKFRPMKYSSSVPSVSGPDSRLPSRRSPRRQSSSPFKRKSILKSTEKPHLVAFTPIKRSYLHAVHPPSSPLPFVPSGISIEDRDLDQPARSSSAPPEEPQITPRKQFQPRISDDTALLEAFLKRASENKNGKRLSDTARRESFERRSESSVVPQALAGSPLTLSAAPAKDVLGDLDPNSPSPHKASASASAIFHDEGPKLELDYIKDPIVDDLDEDELAAEASRPQRFSASRKSGRMKKKPETLAATAYSGPQRIAIKASSEGVVLKQTEAQKLANETKKNTKSNKTGAVSPLIRLKALRDEQETRAKRSPELGSDDMEVERPPGRRGIRWAETLTSFYEGEEPEVSMTVEEPSLDPLSTQDDTMTGLETGSGVSATPAIETPSKPKLRRMKPPRTASTPLKPTMPSEQSVRKGEPEPELETDSKTKPKSKMVPKRKVSRIATPAKPKRVAVSDGEDMDDTMMADDETLQLSKPSIAPAPGKKSVSTAGQNSIPTPAPKRSTMSKLPAPAQAVPSVGKENSITASPPKKRLTKTSAHAAAPLRLGYGTEVKGMPPAPRFDIQKAAKSRPNDEGAMAGLISSPPKKATRVLPGKEVARGIVLGVGIGIDDEDIHHGEVSIRSPAKKRSTRRIAG</sequence>
<dbReference type="AlphaFoldDB" id="A0A9Q9EKP2"/>
<feature type="region of interest" description="Disordered" evidence="1">
    <location>
        <begin position="248"/>
        <end position="271"/>
    </location>
</feature>
<feature type="compositionally biased region" description="Polar residues" evidence="1">
    <location>
        <begin position="852"/>
        <end position="865"/>
    </location>
</feature>
<feature type="compositionally biased region" description="Polar residues" evidence="1">
    <location>
        <begin position="940"/>
        <end position="950"/>
    </location>
</feature>
<feature type="region of interest" description="Disordered" evidence="1">
    <location>
        <begin position="672"/>
        <end position="703"/>
    </location>
</feature>
<feature type="region of interest" description="Disordered" evidence="1">
    <location>
        <begin position="1"/>
        <end position="26"/>
    </location>
</feature>
<feature type="region of interest" description="Disordered" evidence="1">
    <location>
        <begin position="305"/>
        <end position="327"/>
    </location>
</feature>
<feature type="region of interest" description="Disordered" evidence="1">
    <location>
        <begin position="541"/>
        <end position="647"/>
    </location>
</feature>
<feature type="compositionally biased region" description="Low complexity" evidence="1">
    <location>
        <begin position="1"/>
        <end position="12"/>
    </location>
</feature>
<feature type="region of interest" description="Disordered" evidence="1">
    <location>
        <begin position="464"/>
        <end position="497"/>
    </location>
</feature>
<feature type="region of interest" description="Disordered" evidence="1">
    <location>
        <begin position="393"/>
        <end position="413"/>
    </location>
</feature>
<keyword evidence="3" id="KW-1185">Reference proteome</keyword>
<accession>A0A9Q9EKP2</accession>
<feature type="compositionally biased region" description="Basic and acidic residues" evidence="1">
    <location>
        <begin position="577"/>
        <end position="604"/>
    </location>
</feature>